<reference evidence="3" key="2">
    <citation type="submission" date="2014-07" db="EMBL/GenBank/DDBJ databases">
        <authorList>
            <person name="Hull J."/>
        </authorList>
    </citation>
    <scope>NUCLEOTIDE SEQUENCE</scope>
</reference>
<evidence type="ECO:0000313" key="3">
    <source>
        <dbReference type="EMBL" id="JAG17332.1"/>
    </source>
</evidence>
<dbReference type="EMBL" id="GBHO01026272">
    <property type="protein sequence ID" value="JAG17332.1"/>
    <property type="molecule type" value="Transcribed_RNA"/>
</dbReference>
<protein>
    <submittedName>
        <fullName evidence="3">Zinc finger CCCH domain-containing protein 31</fullName>
    </submittedName>
</protein>
<feature type="compositionally biased region" description="Polar residues" evidence="1">
    <location>
        <begin position="43"/>
        <end position="62"/>
    </location>
</feature>
<accession>A0A0A9X9C3</accession>
<gene>
    <name evidence="3" type="ORF">CM83_102955</name>
    <name evidence="2" type="ORF">CM83_102956</name>
</gene>
<sequence>MQDPLLIQQNEGEYEGMKSSGSCAKEYANTRSSESYYELKQLYPSTDGKTSSTADTFTSNEGDVNENRKMRLQDYFTPLLEEPYQGTYSNIKSHAKQDT</sequence>
<dbReference type="EMBL" id="GBHO01026273">
    <property type="protein sequence ID" value="JAG17331.1"/>
    <property type="molecule type" value="Transcribed_RNA"/>
</dbReference>
<dbReference type="AlphaFoldDB" id="A0A0A9X9C3"/>
<feature type="region of interest" description="Disordered" evidence="1">
    <location>
        <begin position="43"/>
        <end position="69"/>
    </location>
</feature>
<evidence type="ECO:0000256" key="1">
    <source>
        <dbReference type="SAM" id="MobiDB-lite"/>
    </source>
</evidence>
<organism evidence="3">
    <name type="scientific">Lygus hesperus</name>
    <name type="common">Western plant bug</name>
    <dbReference type="NCBI Taxonomy" id="30085"/>
    <lineage>
        <taxon>Eukaryota</taxon>
        <taxon>Metazoa</taxon>
        <taxon>Ecdysozoa</taxon>
        <taxon>Arthropoda</taxon>
        <taxon>Hexapoda</taxon>
        <taxon>Insecta</taxon>
        <taxon>Pterygota</taxon>
        <taxon>Neoptera</taxon>
        <taxon>Paraneoptera</taxon>
        <taxon>Hemiptera</taxon>
        <taxon>Heteroptera</taxon>
        <taxon>Panheteroptera</taxon>
        <taxon>Cimicomorpha</taxon>
        <taxon>Miridae</taxon>
        <taxon>Mirini</taxon>
        <taxon>Lygus</taxon>
    </lineage>
</organism>
<proteinExistence type="predicted"/>
<evidence type="ECO:0000313" key="2">
    <source>
        <dbReference type="EMBL" id="JAG17331.1"/>
    </source>
</evidence>
<reference evidence="3" key="1">
    <citation type="journal article" date="2014" name="PLoS ONE">
        <title>Transcriptome-Based Identification of ABC Transporters in the Western Tarnished Plant Bug Lygus hesperus.</title>
        <authorList>
            <person name="Hull J.J."/>
            <person name="Chaney K."/>
            <person name="Geib S.M."/>
            <person name="Fabrick J.A."/>
            <person name="Brent C.S."/>
            <person name="Walsh D."/>
            <person name="Lavine L.C."/>
        </authorList>
    </citation>
    <scope>NUCLEOTIDE SEQUENCE</scope>
</reference>
<name>A0A0A9X9C3_LYGHE</name>
<feature type="region of interest" description="Disordered" evidence="1">
    <location>
        <begin position="1"/>
        <end position="21"/>
    </location>
</feature>